<dbReference type="Pfam" id="PF11954">
    <property type="entry name" value="DUF3471"/>
    <property type="match status" value="1"/>
</dbReference>
<dbReference type="Proteomes" id="UP000078512">
    <property type="component" value="Unassembled WGS sequence"/>
</dbReference>
<evidence type="ECO:0000256" key="1">
    <source>
        <dbReference type="ARBA" id="ARBA00038215"/>
    </source>
</evidence>
<gene>
    <name evidence="5" type="ORF">K457DRAFT_124819</name>
</gene>
<dbReference type="PANTHER" id="PTHR46825:SF15">
    <property type="entry name" value="BETA-LACTAMASE-RELATED DOMAIN-CONTAINING PROTEIN"/>
    <property type="match status" value="1"/>
</dbReference>
<evidence type="ECO:0000259" key="4">
    <source>
        <dbReference type="Pfam" id="PF11954"/>
    </source>
</evidence>
<feature type="signal peptide" evidence="2">
    <location>
        <begin position="1"/>
        <end position="28"/>
    </location>
</feature>
<name>A0A197K0Q2_9FUNG</name>
<keyword evidence="6" id="KW-1185">Reference proteome</keyword>
<dbReference type="Gene3D" id="3.40.710.10">
    <property type="entry name" value="DD-peptidase/beta-lactamase superfamily"/>
    <property type="match status" value="1"/>
</dbReference>
<dbReference type="Pfam" id="PF00144">
    <property type="entry name" value="Beta-lactamase"/>
    <property type="match status" value="1"/>
</dbReference>
<feature type="domain" description="Beta-lactamase-related" evidence="3">
    <location>
        <begin position="50"/>
        <end position="390"/>
    </location>
</feature>
<dbReference type="SUPFAM" id="SSF56601">
    <property type="entry name" value="beta-lactamase/transpeptidase-like"/>
    <property type="match status" value="1"/>
</dbReference>
<protein>
    <submittedName>
        <fullName evidence="5">Beta-lactamase/transpeptidase-like protein</fullName>
    </submittedName>
</protein>
<organism evidence="5 6">
    <name type="scientific">Linnemannia elongata AG-77</name>
    <dbReference type="NCBI Taxonomy" id="1314771"/>
    <lineage>
        <taxon>Eukaryota</taxon>
        <taxon>Fungi</taxon>
        <taxon>Fungi incertae sedis</taxon>
        <taxon>Mucoromycota</taxon>
        <taxon>Mortierellomycotina</taxon>
        <taxon>Mortierellomycetes</taxon>
        <taxon>Mortierellales</taxon>
        <taxon>Mortierellaceae</taxon>
        <taxon>Linnemannia</taxon>
    </lineage>
</organism>
<sequence>MINPLFNPLLLVSSVLLCHVTLIPSVAAQKKGNVTQEHDPKAFLASLPNVLEKARADGGVKGMSVAVIHKGELVFAQGFGKRNRNDPFTKETVTHIASVSKAFTATAVGELVADGKVDWNETPVSHYLPEFQLKDPALTAQLTFADLLSHRTPVPTIDSAWYRNSKPVRELIKQLRHLDLPTTKMTPFVNYNNILYAVAGEAAANVAGMSYPELIKSKIFKPLGLKSAGLSQPEMAKQSNYALPYDAASFDDAKKGIYEEGFIDPIPMPDAPAGDIFMNAMDLAQWGRVILKEGELNGKQVLNKKSIQETLKSQSIVDDEERRQGFAPTVGYGFGWLLDSYKGHTCFRHDGSNPGYQSILAFFPYDDLVIALLTNVDNTDLPNSLPYYIADGMLGLPKSIDWLSVTVEKTKELYAKGGDDLPDRIANKPPSHKLVEYAGEYNHPIYGTIVITLQKDGKALHMKLRTLEIQLEHYHYESFKGPVHEFGLKGNVFLTFVTGAKGDVGVVEALLPEESDPLTFEKEEEEEEEE</sequence>
<comment type="similarity">
    <text evidence="1">Belongs to the peptidase S12 family.</text>
</comment>
<dbReference type="AlphaFoldDB" id="A0A197K0Q2"/>
<evidence type="ECO:0000256" key="2">
    <source>
        <dbReference type="SAM" id="SignalP"/>
    </source>
</evidence>
<reference evidence="5 6" key="1">
    <citation type="submission" date="2016-05" db="EMBL/GenBank/DDBJ databases">
        <title>Genome sequencing reveals origins of a unique bacterial endosymbiosis in the earliest lineages of terrestrial Fungi.</title>
        <authorList>
            <consortium name="DOE Joint Genome Institute"/>
            <person name="Uehling J."/>
            <person name="Gryganskyi A."/>
            <person name="Hameed K."/>
            <person name="Tschaplinski T."/>
            <person name="Misztal P."/>
            <person name="Wu S."/>
            <person name="Desiro A."/>
            <person name="Vande Pol N."/>
            <person name="Du Z.-Y."/>
            <person name="Zienkiewicz A."/>
            <person name="Zienkiewicz K."/>
            <person name="Morin E."/>
            <person name="Tisserant E."/>
            <person name="Splivallo R."/>
            <person name="Hainaut M."/>
            <person name="Henrissat B."/>
            <person name="Ohm R."/>
            <person name="Kuo A."/>
            <person name="Yan J."/>
            <person name="Lipzen A."/>
            <person name="Nolan M."/>
            <person name="Labutti K."/>
            <person name="Barry K."/>
            <person name="Goldstein A."/>
            <person name="Labbe J."/>
            <person name="Schadt C."/>
            <person name="Tuskan G."/>
            <person name="Grigoriev I."/>
            <person name="Martin F."/>
            <person name="Vilgalys R."/>
            <person name="Bonito G."/>
        </authorList>
    </citation>
    <scope>NUCLEOTIDE SEQUENCE [LARGE SCALE GENOMIC DNA]</scope>
    <source>
        <strain evidence="5 6">AG-77</strain>
    </source>
</reference>
<dbReference type="InterPro" id="IPR021860">
    <property type="entry name" value="Peptidase_S12_Pab87-rel_C"/>
</dbReference>
<dbReference type="InterPro" id="IPR012338">
    <property type="entry name" value="Beta-lactam/transpept-like"/>
</dbReference>
<feature type="domain" description="Peptidase S12 Pab87-related C-terminal" evidence="4">
    <location>
        <begin position="424"/>
        <end position="508"/>
    </location>
</feature>
<proteinExistence type="inferred from homology"/>
<dbReference type="OrthoDB" id="5946976at2759"/>
<accession>A0A197K0Q2</accession>
<evidence type="ECO:0000259" key="3">
    <source>
        <dbReference type="Pfam" id="PF00144"/>
    </source>
</evidence>
<keyword evidence="2" id="KW-0732">Signal</keyword>
<evidence type="ECO:0000313" key="5">
    <source>
        <dbReference type="EMBL" id="OAQ30783.1"/>
    </source>
</evidence>
<dbReference type="PANTHER" id="PTHR46825">
    <property type="entry name" value="D-ALANYL-D-ALANINE-CARBOXYPEPTIDASE/ENDOPEPTIDASE AMPH"/>
    <property type="match status" value="1"/>
</dbReference>
<feature type="chain" id="PRO_5008276455" evidence="2">
    <location>
        <begin position="29"/>
        <end position="530"/>
    </location>
</feature>
<dbReference type="Gene3D" id="2.40.128.600">
    <property type="match status" value="1"/>
</dbReference>
<dbReference type="InterPro" id="IPR050491">
    <property type="entry name" value="AmpC-like"/>
</dbReference>
<evidence type="ECO:0000313" key="6">
    <source>
        <dbReference type="Proteomes" id="UP000078512"/>
    </source>
</evidence>
<dbReference type="EMBL" id="KV442033">
    <property type="protein sequence ID" value="OAQ30783.1"/>
    <property type="molecule type" value="Genomic_DNA"/>
</dbReference>
<dbReference type="STRING" id="1314771.A0A197K0Q2"/>
<dbReference type="InterPro" id="IPR001466">
    <property type="entry name" value="Beta-lactam-related"/>
</dbReference>